<proteinExistence type="inferred from homology"/>
<evidence type="ECO:0000256" key="6">
    <source>
        <dbReference type="ARBA" id="ARBA00022723"/>
    </source>
</evidence>
<dbReference type="FunCoup" id="H0EQD1">
    <property type="interactions" value="25"/>
</dbReference>
<feature type="domain" description="Peptidase M28" evidence="12">
    <location>
        <begin position="256"/>
        <end position="471"/>
    </location>
</feature>
<evidence type="ECO:0000256" key="10">
    <source>
        <dbReference type="RuleBase" id="RU361240"/>
    </source>
</evidence>
<evidence type="ECO:0000256" key="9">
    <source>
        <dbReference type="ARBA" id="ARBA00022833"/>
    </source>
</evidence>
<keyword evidence="7 10" id="KW-0732">Signal</keyword>
<dbReference type="InterPro" id="IPR007484">
    <property type="entry name" value="Peptidase_M28"/>
</dbReference>
<dbReference type="EMBL" id="AGUE01000123">
    <property type="protein sequence ID" value="EHK99270.1"/>
    <property type="molecule type" value="Genomic_DNA"/>
</dbReference>
<dbReference type="AlphaFoldDB" id="H0EQD1"/>
<keyword evidence="9 10" id="KW-0862">Zinc</keyword>
<dbReference type="Pfam" id="PF02225">
    <property type="entry name" value="PA"/>
    <property type="match status" value="1"/>
</dbReference>
<evidence type="ECO:0000259" key="12">
    <source>
        <dbReference type="Pfam" id="PF04389"/>
    </source>
</evidence>
<dbReference type="GO" id="GO:0046872">
    <property type="term" value="F:metal ion binding"/>
    <property type="evidence" value="ECO:0007669"/>
    <property type="project" value="UniProtKB-KW"/>
</dbReference>
<evidence type="ECO:0000259" key="11">
    <source>
        <dbReference type="Pfam" id="PF02225"/>
    </source>
</evidence>
<keyword evidence="4 13" id="KW-0031">Aminopeptidase</keyword>
<dbReference type="SUPFAM" id="SSF52025">
    <property type="entry name" value="PA domain"/>
    <property type="match status" value="1"/>
</dbReference>
<dbReference type="InterPro" id="IPR045175">
    <property type="entry name" value="M28_fam"/>
</dbReference>
<reference evidence="13 14" key="1">
    <citation type="journal article" date="2012" name="Eukaryot. Cell">
        <title>Genome sequence of the fungus Glarea lozoyensis: the first genome sequence of a species from the Helotiaceae family.</title>
        <authorList>
            <person name="Youssar L."/>
            <person name="Gruening B.A."/>
            <person name="Erxleben A."/>
            <person name="Guenther S."/>
            <person name="Huettel W."/>
        </authorList>
    </citation>
    <scope>NUCLEOTIDE SEQUENCE [LARGE SCALE GENOMIC DNA]</scope>
    <source>
        <strain evidence="14">ATCC 74030 / MF5533</strain>
    </source>
</reference>
<dbReference type="EC" id="3.4.-.-" evidence="10"/>
<dbReference type="HOGENOM" id="CLU_024336_0_1_1"/>
<dbReference type="CDD" id="cd03876">
    <property type="entry name" value="M28_SGAP_like"/>
    <property type="match status" value="1"/>
</dbReference>
<dbReference type="InterPro" id="IPR003137">
    <property type="entry name" value="PA_domain"/>
</dbReference>
<dbReference type="InParanoid" id="H0EQD1"/>
<dbReference type="FunFam" id="3.40.630.10:FF:000054">
    <property type="entry name" value="Peptide hydrolase"/>
    <property type="match status" value="1"/>
</dbReference>
<name>H0EQD1_GLAL7</name>
<feature type="domain" description="PA" evidence="11">
    <location>
        <begin position="142"/>
        <end position="231"/>
    </location>
</feature>
<sequence>MQSWPSILVKMKFLQSIGLAATAAALVSAVPTAQDASAKIARDLPLVESNKLRRVLLRSELLKKAAHLEGLAYATPNRNRLIGTPGHQATIDWIKSIIGGFSDYYTIYEQKFTLSLGVSANLTNNAVPMEVFAVGLAPAGDVTGPLVYVPNLGCTTADFAKVTPGSIVLVGRGNCKSGIKDALASTAGAVGMLVYNNVEGSLEGYGLQLIATKEGSYVPAGGISMAEGKALQARVEAGETVVAHLSTTTEDTDTYNVIAETIAGDHDNVIFMSGHSDSVAAGPGINDNGSGTISLLEVATQLTKFSVKNAVRFAWWAAEEEGLLGADYYVSQASQSELDKIRLMLDFDMMASPNYAYQVYDGDGSAYGESGPPGSAEAEHEFERYFAQEAGLNFTTIEFDGRSDYGPFLAAGVATGGIACGAEGIKTVEEAAMFGGKAGVAYDVCYHSACDNASNVNVGAWIQMTKAIAHMTATFARSFDLLPPKTVQAKAKRMAMAKAMSDKATGKLDW</sequence>
<dbReference type="InterPro" id="IPR046450">
    <property type="entry name" value="PA_dom_sf"/>
</dbReference>
<dbReference type="Gene3D" id="3.50.30.30">
    <property type="match status" value="1"/>
</dbReference>
<evidence type="ECO:0000313" key="14">
    <source>
        <dbReference type="Proteomes" id="UP000005446"/>
    </source>
</evidence>
<keyword evidence="8 10" id="KW-0378">Hydrolase</keyword>
<dbReference type="OrthoDB" id="10013407at2759"/>
<evidence type="ECO:0000256" key="8">
    <source>
        <dbReference type="ARBA" id="ARBA00022801"/>
    </source>
</evidence>
<accession>H0EQD1</accession>
<dbReference type="SUPFAM" id="SSF53187">
    <property type="entry name" value="Zn-dependent exopeptidases"/>
    <property type="match status" value="1"/>
</dbReference>
<comment type="similarity">
    <text evidence="2">Belongs to the peptidase M28 family. M28B subfamily.</text>
</comment>
<evidence type="ECO:0000256" key="7">
    <source>
        <dbReference type="ARBA" id="ARBA00022729"/>
    </source>
</evidence>
<keyword evidence="6 10" id="KW-0479">Metal-binding</keyword>
<evidence type="ECO:0000256" key="4">
    <source>
        <dbReference type="ARBA" id="ARBA00022438"/>
    </source>
</evidence>
<dbReference type="Proteomes" id="UP000005446">
    <property type="component" value="Unassembled WGS sequence"/>
</dbReference>
<evidence type="ECO:0000256" key="3">
    <source>
        <dbReference type="ARBA" id="ARBA00005957"/>
    </source>
</evidence>
<dbReference type="InterPro" id="IPR041756">
    <property type="entry name" value="M28_SGAP-like"/>
</dbReference>
<dbReference type="GO" id="GO:0006508">
    <property type="term" value="P:proteolysis"/>
    <property type="evidence" value="ECO:0007669"/>
    <property type="project" value="UniProtKB-KW"/>
</dbReference>
<dbReference type="Pfam" id="PF04389">
    <property type="entry name" value="Peptidase_M28"/>
    <property type="match status" value="1"/>
</dbReference>
<keyword evidence="14" id="KW-1185">Reference proteome</keyword>
<dbReference type="GO" id="GO:0004177">
    <property type="term" value="F:aminopeptidase activity"/>
    <property type="evidence" value="ECO:0007669"/>
    <property type="project" value="UniProtKB-KW"/>
</dbReference>
<protein>
    <recommendedName>
        <fullName evidence="10">Peptide hydrolase</fullName>
        <ecNumber evidence="10">3.4.-.-</ecNumber>
    </recommendedName>
</protein>
<evidence type="ECO:0000313" key="13">
    <source>
        <dbReference type="EMBL" id="EHK99270.1"/>
    </source>
</evidence>
<dbReference type="PANTHER" id="PTHR12147:SF26">
    <property type="entry name" value="PEPTIDASE M28 DOMAIN-CONTAINING PROTEIN"/>
    <property type="match status" value="1"/>
</dbReference>
<dbReference type="GO" id="GO:0008235">
    <property type="term" value="F:metalloexopeptidase activity"/>
    <property type="evidence" value="ECO:0007669"/>
    <property type="project" value="InterPro"/>
</dbReference>
<keyword evidence="5 10" id="KW-0645">Protease</keyword>
<evidence type="ECO:0000256" key="5">
    <source>
        <dbReference type="ARBA" id="ARBA00022670"/>
    </source>
</evidence>
<comment type="cofactor">
    <cofactor evidence="1">
        <name>Zn(2+)</name>
        <dbReference type="ChEBI" id="CHEBI:29105"/>
    </cofactor>
</comment>
<dbReference type="Gene3D" id="3.40.630.10">
    <property type="entry name" value="Zn peptidases"/>
    <property type="match status" value="1"/>
</dbReference>
<evidence type="ECO:0000256" key="1">
    <source>
        <dbReference type="ARBA" id="ARBA00001947"/>
    </source>
</evidence>
<comment type="similarity">
    <text evidence="3">Belongs to the peptidase M28 family. M28A subfamily.</text>
</comment>
<comment type="caution">
    <text evidence="13">The sequence shown here is derived from an EMBL/GenBank/DDBJ whole genome shotgun (WGS) entry which is preliminary data.</text>
</comment>
<feature type="chain" id="PRO_5005133307" description="Peptide hydrolase" evidence="10">
    <location>
        <begin position="30"/>
        <end position="510"/>
    </location>
</feature>
<dbReference type="PANTHER" id="PTHR12147">
    <property type="entry name" value="METALLOPEPTIDASE M28 FAMILY MEMBER"/>
    <property type="match status" value="1"/>
</dbReference>
<evidence type="ECO:0000256" key="2">
    <source>
        <dbReference type="ARBA" id="ARBA00005634"/>
    </source>
</evidence>
<organism evidence="13 14">
    <name type="scientific">Glarea lozoyensis (strain ATCC 74030 / MF5533)</name>
    <dbReference type="NCBI Taxonomy" id="1104152"/>
    <lineage>
        <taxon>Eukaryota</taxon>
        <taxon>Fungi</taxon>
        <taxon>Dikarya</taxon>
        <taxon>Ascomycota</taxon>
        <taxon>Pezizomycotina</taxon>
        <taxon>Leotiomycetes</taxon>
        <taxon>Helotiales</taxon>
        <taxon>Helotiaceae</taxon>
        <taxon>Glarea</taxon>
    </lineage>
</organism>
<gene>
    <name evidence="13" type="ORF">M7I_4879</name>
</gene>
<feature type="signal peptide" evidence="10">
    <location>
        <begin position="1"/>
        <end position="29"/>
    </location>
</feature>